<gene>
    <name evidence="2" type="ORF">J2S63_003361</name>
</gene>
<dbReference type="InterPro" id="IPR016181">
    <property type="entry name" value="Acyl_CoA_acyltransferase"/>
</dbReference>
<sequence>MSLTEHWPDREVWDDLALRSGNLFSTREWAETWLRHFGGGGETHVLLDDPAHPRVLLPLHRTGRVLRQVRFLGNGPADQLGPVCAPEDRPLAARMIRERVLGGSEVRADVFLLQDVPVTDGWEDLLPGGTTVRVTPSPVVHFQGSTWDEHLATMSHNFRSQVRRRPRQLARAMPFTIRLATAETLRHDLAELFRLHRLTWGDDAAYATGAERAFHEDFAAVALERGWLRLWVMESEGTVVAALHCYSFGPAHALYQGGRDPELERHSLGFVMYCHALQAALEEGRTEFRLLRGDESYKARFTKDPSPLHSLAFGRTARGRAAVAATARLRG</sequence>
<evidence type="ECO:0000313" key="2">
    <source>
        <dbReference type="EMBL" id="MDR7363808.1"/>
    </source>
</evidence>
<reference evidence="2 3" key="1">
    <citation type="submission" date="2023-07" db="EMBL/GenBank/DDBJ databases">
        <title>Sequencing the genomes of 1000 actinobacteria strains.</title>
        <authorList>
            <person name="Klenk H.-P."/>
        </authorList>
    </citation>
    <scope>NUCLEOTIDE SEQUENCE [LARGE SCALE GENOMIC DNA]</scope>
    <source>
        <strain evidence="2 3">DSM 19426</strain>
    </source>
</reference>
<organism evidence="2 3">
    <name type="scientific">Nocardioides marmoribigeumensis</name>
    <dbReference type="NCBI Taxonomy" id="433649"/>
    <lineage>
        <taxon>Bacteria</taxon>
        <taxon>Bacillati</taxon>
        <taxon>Actinomycetota</taxon>
        <taxon>Actinomycetes</taxon>
        <taxon>Propionibacteriales</taxon>
        <taxon>Nocardioidaceae</taxon>
        <taxon>Nocardioides</taxon>
    </lineage>
</organism>
<accession>A0ABU2BZH7</accession>
<feature type="domain" description="N-acetyltransferase" evidence="1">
    <location>
        <begin position="175"/>
        <end position="331"/>
    </location>
</feature>
<dbReference type="Gene3D" id="3.40.630.30">
    <property type="match status" value="1"/>
</dbReference>
<dbReference type="SUPFAM" id="SSF55729">
    <property type="entry name" value="Acyl-CoA N-acyltransferases (Nat)"/>
    <property type="match status" value="1"/>
</dbReference>
<proteinExistence type="predicted"/>
<keyword evidence="3" id="KW-1185">Reference proteome</keyword>
<evidence type="ECO:0000313" key="3">
    <source>
        <dbReference type="Proteomes" id="UP001183648"/>
    </source>
</evidence>
<dbReference type="InterPro" id="IPR000182">
    <property type="entry name" value="GNAT_dom"/>
</dbReference>
<comment type="caution">
    <text evidence="2">The sequence shown here is derived from an EMBL/GenBank/DDBJ whole genome shotgun (WGS) entry which is preliminary data.</text>
</comment>
<dbReference type="InterPro" id="IPR038740">
    <property type="entry name" value="BioF2-like_GNAT_dom"/>
</dbReference>
<dbReference type="RefSeq" id="WP_310304655.1">
    <property type="nucleotide sequence ID" value="NZ_BAAAPS010000005.1"/>
</dbReference>
<dbReference type="Pfam" id="PF13480">
    <property type="entry name" value="Acetyltransf_6"/>
    <property type="match status" value="1"/>
</dbReference>
<protein>
    <submittedName>
        <fullName evidence="2">CelD/BcsL family acetyltransferase involved in cellulose biosynthesis</fullName>
    </submittedName>
</protein>
<name>A0ABU2BZH7_9ACTN</name>
<dbReference type="Proteomes" id="UP001183648">
    <property type="component" value="Unassembled WGS sequence"/>
</dbReference>
<dbReference type="EMBL" id="JAVDYG010000001">
    <property type="protein sequence ID" value="MDR7363808.1"/>
    <property type="molecule type" value="Genomic_DNA"/>
</dbReference>
<evidence type="ECO:0000259" key="1">
    <source>
        <dbReference type="PROSITE" id="PS51186"/>
    </source>
</evidence>
<dbReference type="PROSITE" id="PS51186">
    <property type="entry name" value="GNAT"/>
    <property type="match status" value="1"/>
</dbReference>